<reference evidence="2 3" key="1">
    <citation type="submission" date="2015-09" db="EMBL/GenBank/DDBJ databases">
        <title>Sorangium comparison.</title>
        <authorList>
            <person name="Zaburannyi N."/>
            <person name="Bunk B."/>
            <person name="Overmann J."/>
            <person name="Mueller R."/>
        </authorList>
    </citation>
    <scope>NUCLEOTIDE SEQUENCE [LARGE SCALE GENOMIC DNA]</scope>
    <source>
        <strain evidence="2 3">So ceGT47</strain>
    </source>
</reference>
<accession>A0A4P2QAR7</accession>
<sequence length="126" mass="12656">MFKRSLTVLALVLGGSVLGVGCYAEAPSEGEALDEAQAALQLTCGGITGRGCPGDNRCVDDPNDDCNPRKGGADCGGLCVGAPCGGFAGLGCEEGYVCVDDPRDDCDPLNGGADCMGTCLYAGEIR</sequence>
<dbReference type="EMBL" id="CP012670">
    <property type="protein sequence ID" value="AUX26391.1"/>
    <property type="molecule type" value="Genomic_DNA"/>
</dbReference>
<evidence type="ECO:0000313" key="3">
    <source>
        <dbReference type="Proteomes" id="UP000295781"/>
    </source>
</evidence>
<dbReference type="Proteomes" id="UP000295781">
    <property type="component" value="Chromosome"/>
</dbReference>
<organism evidence="2 3">
    <name type="scientific">Sorangium cellulosum</name>
    <name type="common">Polyangium cellulosum</name>
    <dbReference type="NCBI Taxonomy" id="56"/>
    <lineage>
        <taxon>Bacteria</taxon>
        <taxon>Pseudomonadati</taxon>
        <taxon>Myxococcota</taxon>
        <taxon>Polyangia</taxon>
        <taxon>Polyangiales</taxon>
        <taxon>Polyangiaceae</taxon>
        <taxon>Sorangium</taxon>
    </lineage>
</organism>
<proteinExistence type="predicted"/>
<evidence type="ECO:0000256" key="1">
    <source>
        <dbReference type="SAM" id="SignalP"/>
    </source>
</evidence>
<protein>
    <recommendedName>
        <fullName evidence="4">Secreted protein</fullName>
    </recommendedName>
</protein>
<name>A0A4P2QAR7_SORCE</name>
<dbReference type="AlphaFoldDB" id="A0A4P2QAR7"/>
<dbReference type="OrthoDB" id="5509659at2"/>
<gene>
    <name evidence="2" type="ORF">SOCEGT47_069520</name>
</gene>
<feature type="chain" id="PRO_5020515616" description="Secreted protein" evidence="1">
    <location>
        <begin position="20"/>
        <end position="126"/>
    </location>
</feature>
<feature type="signal peptide" evidence="1">
    <location>
        <begin position="1"/>
        <end position="19"/>
    </location>
</feature>
<dbReference type="RefSeq" id="WP_129353967.1">
    <property type="nucleotide sequence ID" value="NZ_CP012670.1"/>
</dbReference>
<keyword evidence="1" id="KW-0732">Signal</keyword>
<evidence type="ECO:0000313" key="2">
    <source>
        <dbReference type="EMBL" id="AUX26391.1"/>
    </source>
</evidence>
<dbReference type="PROSITE" id="PS51257">
    <property type="entry name" value="PROKAR_LIPOPROTEIN"/>
    <property type="match status" value="1"/>
</dbReference>
<evidence type="ECO:0008006" key="4">
    <source>
        <dbReference type="Google" id="ProtNLM"/>
    </source>
</evidence>